<reference evidence="2" key="1">
    <citation type="submission" date="2005-09" db="EMBL/GenBank/DDBJ databases">
        <authorList>
            <person name="Mural R.J."/>
            <person name="Li P.W."/>
            <person name="Adams M.D."/>
            <person name="Amanatides P.G."/>
            <person name="Baden-Tillson H."/>
            <person name="Barnstead M."/>
            <person name="Chin S.H."/>
            <person name="Dew I."/>
            <person name="Evans C.A."/>
            <person name="Ferriera S."/>
            <person name="Flanigan M."/>
            <person name="Fosler C."/>
            <person name="Glodek A."/>
            <person name="Gu Z."/>
            <person name="Holt R.A."/>
            <person name="Jennings D."/>
            <person name="Kraft C.L."/>
            <person name="Lu F."/>
            <person name="Nguyen T."/>
            <person name="Nusskern D.R."/>
            <person name="Pfannkoch C.M."/>
            <person name="Sitter C."/>
            <person name="Sutton G.G."/>
            <person name="Venter J.C."/>
            <person name="Wang Z."/>
            <person name="Woodage T."/>
            <person name="Zheng X.H."/>
            <person name="Zhong F."/>
        </authorList>
    </citation>
    <scope>NUCLEOTIDE SEQUENCE [LARGE SCALE GENOMIC DNA]</scope>
    <source>
        <strain>BN</strain>
        <strain evidence="2">Sprague-Dawley</strain>
    </source>
</reference>
<accession>A6JQ54</accession>
<proteinExistence type="predicted"/>
<dbReference type="AlphaFoldDB" id="A6JQ54"/>
<organism evidence="1 2">
    <name type="scientific">Rattus norvegicus</name>
    <name type="common">Rat</name>
    <dbReference type="NCBI Taxonomy" id="10116"/>
    <lineage>
        <taxon>Eukaryota</taxon>
        <taxon>Metazoa</taxon>
        <taxon>Chordata</taxon>
        <taxon>Craniata</taxon>
        <taxon>Vertebrata</taxon>
        <taxon>Euteleostomi</taxon>
        <taxon>Mammalia</taxon>
        <taxon>Eutheria</taxon>
        <taxon>Euarchontoglires</taxon>
        <taxon>Glires</taxon>
        <taxon>Rodentia</taxon>
        <taxon>Myomorpha</taxon>
        <taxon>Muroidea</taxon>
        <taxon>Muridae</taxon>
        <taxon>Murinae</taxon>
        <taxon>Rattus</taxon>
    </lineage>
</organism>
<dbReference type="EMBL" id="CH473996">
    <property type="protein sequence ID" value="EDL97971.1"/>
    <property type="molecule type" value="Genomic_DNA"/>
</dbReference>
<name>A6JQ54_RAT</name>
<sequence length="68" mass="7525">MRTFLVIPGRGGQGCLRWTGPLTMKTGITPKELLLNRPTPPCPIVIFLPYLWLVGYKGDSSLSEPLLN</sequence>
<dbReference type="Proteomes" id="UP000234681">
    <property type="component" value="Chromosome 14"/>
</dbReference>
<protein>
    <submittedName>
        <fullName evidence="1">RCG23317</fullName>
    </submittedName>
</protein>
<evidence type="ECO:0000313" key="1">
    <source>
        <dbReference type="EMBL" id="EDL97971.1"/>
    </source>
</evidence>
<gene>
    <name evidence="1" type="ORF">rCG_23317</name>
</gene>
<evidence type="ECO:0000313" key="2">
    <source>
        <dbReference type="Proteomes" id="UP000234681"/>
    </source>
</evidence>